<evidence type="ECO:0000256" key="2">
    <source>
        <dbReference type="ARBA" id="ARBA00022500"/>
    </source>
</evidence>
<dbReference type="InterPro" id="IPR008248">
    <property type="entry name" value="CheB-like"/>
</dbReference>
<dbReference type="InterPro" id="IPR000673">
    <property type="entry name" value="Sig_transdc_resp-reg_Me-estase"/>
</dbReference>
<evidence type="ECO:0000256" key="5">
    <source>
        <dbReference type="HAMAP-Rule" id="MF_00099"/>
    </source>
</evidence>
<dbReference type="InterPro" id="IPR035909">
    <property type="entry name" value="CheB_C"/>
</dbReference>
<feature type="domain" description="Response regulatory" evidence="8">
    <location>
        <begin position="2"/>
        <end position="119"/>
    </location>
</feature>
<dbReference type="GO" id="GO:0000156">
    <property type="term" value="F:phosphorelay response regulator activity"/>
    <property type="evidence" value="ECO:0007669"/>
    <property type="project" value="InterPro"/>
</dbReference>
<evidence type="ECO:0000256" key="7">
    <source>
        <dbReference type="PROSITE-ProRule" id="PRU00169"/>
    </source>
</evidence>
<dbReference type="GO" id="GO:0006935">
    <property type="term" value="P:chemotaxis"/>
    <property type="evidence" value="ECO:0007669"/>
    <property type="project" value="UniProtKB-UniRule"/>
</dbReference>
<evidence type="ECO:0000256" key="4">
    <source>
        <dbReference type="ARBA" id="ARBA00048267"/>
    </source>
</evidence>
<evidence type="ECO:0000259" key="9">
    <source>
        <dbReference type="PROSITE" id="PS50122"/>
    </source>
</evidence>
<dbReference type="GO" id="GO:0005737">
    <property type="term" value="C:cytoplasm"/>
    <property type="evidence" value="ECO:0007669"/>
    <property type="project" value="UniProtKB-SubCell"/>
</dbReference>
<dbReference type="PROSITE" id="PS50122">
    <property type="entry name" value="CHEB"/>
    <property type="match status" value="1"/>
</dbReference>
<comment type="catalytic activity">
    <reaction evidence="5">
        <text>L-glutaminyl-[protein] + H2O = L-glutamyl-[protein] + NH4(+)</text>
        <dbReference type="Rhea" id="RHEA:16441"/>
        <dbReference type="Rhea" id="RHEA-COMP:10207"/>
        <dbReference type="Rhea" id="RHEA-COMP:10208"/>
        <dbReference type="ChEBI" id="CHEBI:15377"/>
        <dbReference type="ChEBI" id="CHEBI:28938"/>
        <dbReference type="ChEBI" id="CHEBI:29973"/>
        <dbReference type="ChEBI" id="CHEBI:30011"/>
        <dbReference type="EC" id="3.5.1.44"/>
    </reaction>
</comment>
<comment type="subcellular location">
    <subcellularLocation>
        <location evidence="5">Cytoplasm</location>
    </subcellularLocation>
</comment>
<name>A0A2S6CZM9_9CYAN</name>
<protein>
    <recommendedName>
        <fullName evidence="5">Protein-glutamate methylesterase/protein-glutamine glutaminase</fullName>
        <ecNumber evidence="5">3.1.1.61</ecNumber>
        <ecNumber evidence="5">3.5.1.44</ecNumber>
    </recommendedName>
</protein>
<comment type="similarity">
    <text evidence="5">Belongs to the CheB family.</text>
</comment>
<evidence type="ECO:0000259" key="8">
    <source>
        <dbReference type="PROSITE" id="PS50110"/>
    </source>
</evidence>
<dbReference type="Gene3D" id="3.40.50.180">
    <property type="entry name" value="Methylesterase CheB, C-terminal domain"/>
    <property type="match status" value="1"/>
</dbReference>
<keyword evidence="3 5" id="KW-0378">Hydrolase</keyword>
<dbReference type="SUPFAM" id="SSF52172">
    <property type="entry name" value="CheY-like"/>
    <property type="match status" value="1"/>
</dbReference>
<feature type="active site" evidence="5 6">
    <location>
        <position position="186"/>
    </location>
</feature>
<dbReference type="PANTHER" id="PTHR42872">
    <property type="entry name" value="PROTEIN-GLUTAMATE METHYLESTERASE/PROTEIN-GLUTAMINE GLUTAMINASE"/>
    <property type="match status" value="1"/>
</dbReference>
<comment type="catalytic activity">
    <reaction evidence="4 5">
        <text>[protein]-L-glutamate 5-O-methyl ester + H2O = L-glutamyl-[protein] + methanol + H(+)</text>
        <dbReference type="Rhea" id="RHEA:23236"/>
        <dbReference type="Rhea" id="RHEA-COMP:10208"/>
        <dbReference type="Rhea" id="RHEA-COMP:10311"/>
        <dbReference type="ChEBI" id="CHEBI:15377"/>
        <dbReference type="ChEBI" id="CHEBI:15378"/>
        <dbReference type="ChEBI" id="CHEBI:17790"/>
        <dbReference type="ChEBI" id="CHEBI:29973"/>
        <dbReference type="ChEBI" id="CHEBI:82795"/>
        <dbReference type="EC" id="3.1.1.61"/>
    </reaction>
</comment>
<comment type="PTM">
    <text evidence="5">Phosphorylated by CheA. Phosphorylation of the N-terminal regulatory domain activates the methylesterase activity.</text>
</comment>
<dbReference type="InterPro" id="IPR001789">
    <property type="entry name" value="Sig_transdc_resp-reg_receiver"/>
</dbReference>
<dbReference type="InterPro" id="IPR011006">
    <property type="entry name" value="CheY-like_superfamily"/>
</dbReference>
<keyword evidence="5 7" id="KW-0597">Phosphoprotein</keyword>
<comment type="caution">
    <text evidence="10">The sequence shown here is derived from an EMBL/GenBank/DDBJ whole genome shotgun (WGS) entry which is preliminary data.</text>
</comment>
<keyword evidence="1 5" id="KW-0963">Cytoplasm</keyword>
<feature type="active site" evidence="5 6">
    <location>
        <position position="279"/>
    </location>
</feature>
<dbReference type="SUPFAM" id="SSF52738">
    <property type="entry name" value="Methylesterase CheB, C-terminal domain"/>
    <property type="match status" value="1"/>
</dbReference>
<dbReference type="EC" id="3.5.1.44" evidence="5"/>
<dbReference type="Pfam" id="PF00072">
    <property type="entry name" value="Response_reg"/>
    <property type="match status" value="1"/>
</dbReference>
<keyword evidence="11" id="KW-1185">Reference proteome</keyword>
<comment type="domain">
    <text evidence="5">Contains a C-terminal catalytic domain, and an N-terminal region which modulates catalytic activity.</text>
</comment>
<dbReference type="NCBIfam" id="NF009206">
    <property type="entry name" value="PRK12555.1"/>
    <property type="match status" value="1"/>
</dbReference>
<dbReference type="CDD" id="cd17541">
    <property type="entry name" value="REC_CheB-like"/>
    <property type="match status" value="1"/>
</dbReference>
<proteinExistence type="inferred from homology"/>
<dbReference type="PROSITE" id="PS50110">
    <property type="entry name" value="RESPONSE_REGULATORY"/>
    <property type="match status" value="1"/>
</dbReference>
<evidence type="ECO:0000256" key="3">
    <source>
        <dbReference type="ARBA" id="ARBA00022801"/>
    </source>
</evidence>
<dbReference type="Pfam" id="PF01339">
    <property type="entry name" value="CheB_methylest"/>
    <property type="match status" value="1"/>
</dbReference>
<organism evidence="10 11">
    <name type="scientific">Cuspidothrix issatschenkoi CHARLIE-1</name>
    <dbReference type="NCBI Taxonomy" id="2052836"/>
    <lineage>
        <taxon>Bacteria</taxon>
        <taxon>Bacillati</taxon>
        <taxon>Cyanobacteriota</taxon>
        <taxon>Cyanophyceae</taxon>
        <taxon>Nostocales</taxon>
        <taxon>Aphanizomenonaceae</taxon>
        <taxon>Cuspidothrix</taxon>
    </lineage>
</organism>
<gene>
    <name evidence="5" type="primary">cheB</name>
    <name evidence="10" type="ORF">CUN59_00720</name>
</gene>
<dbReference type="OrthoDB" id="9793421at2"/>
<dbReference type="PIRSF" id="PIRSF000876">
    <property type="entry name" value="RR_chemtxs_CheB"/>
    <property type="match status" value="1"/>
</dbReference>
<feature type="active site" evidence="5 6">
    <location>
        <position position="159"/>
    </location>
</feature>
<dbReference type="PANTHER" id="PTHR42872:SF6">
    <property type="entry name" value="PROTEIN-GLUTAMATE METHYLESTERASE_PROTEIN-GLUTAMINE GLUTAMINASE"/>
    <property type="match status" value="1"/>
</dbReference>
<evidence type="ECO:0000256" key="1">
    <source>
        <dbReference type="ARBA" id="ARBA00022490"/>
    </source>
</evidence>
<dbReference type="AlphaFoldDB" id="A0A2S6CZM9"/>
<dbReference type="Gene3D" id="3.40.50.2300">
    <property type="match status" value="1"/>
</dbReference>
<dbReference type="GO" id="GO:0050568">
    <property type="term" value="F:protein-glutamine glutaminase activity"/>
    <property type="evidence" value="ECO:0007669"/>
    <property type="project" value="UniProtKB-UniRule"/>
</dbReference>
<dbReference type="GO" id="GO:0008984">
    <property type="term" value="F:protein-glutamate methylesterase activity"/>
    <property type="evidence" value="ECO:0007669"/>
    <property type="project" value="UniProtKB-UniRule"/>
</dbReference>
<dbReference type="RefSeq" id="WP_104386036.1">
    <property type="nucleotide sequence ID" value="NZ_PGEM01000004.1"/>
</dbReference>
<dbReference type="SMART" id="SM00448">
    <property type="entry name" value="REC"/>
    <property type="match status" value="1"/>
</dbReference>
<sequence>MKIAIVNDNIIAINTLRRIIQSVPHYQIIWTAKSSDEAINKSQENIPDLILMDLMMPLMGGVAATQQIMKYSPCAILIVTTDMRANISQIYAAMGYGALDVMDTPTIDSKNFADLTGKLLEKIANIARLIKYSSQGRNTKLPESQKLFKSMQLVAIGASTGGPKALATILSQLPANLNAAVAVVQHVDGSFSRGFADWLNQQTPLPVRLAQTGDRLQKGTVLIAGTNDHLHLKPDLTLAYTKNPIDYPYRPSIDVFFHSLAQHWQNKGTAILLTGMGKDGAEGLNALKMQGWHTIAQNKESCIVYGMPKAAIELNAATQVLSLENIAINLQLLLNKSC</sequence>
<evidence type="ECO:0000313" key="10">
    <source>
        <dbReference type="EMBL" id="PPJ65206.1"/>
    </source>
</evidence>
<reference evidence="10 11" key="1">
    <citation type="submission" date="2018-02" db="EMBL/GenBank/DDBJ databases">
        <title>Discovery of a pederin family compound in a non-symbiotic bloom-forming cyanobacterium.</title>
        <authorList>
            <person name="Kust A."/>
            <person name="Mares J."/>
            <person name="Jokela J."/>
            <person name="Urajova P."/>
            <person name="Hajek J."/>
            <person name="Saurav K."/>
            <person name="Voracova K."/>
            <person name="Fewer D.P."/>
            <person name="Haapaniemi E."/>
            <person name="Permi P."/>
            <person name="Rehakova K."/>
            <person name="Sivonen K."/>
            <person name="Hrouzek P."/>
        </authorList>
    </citation>
    <scope>NUCLEOTIDE SEQUENCE [LARGE SCALE GENOMIC DNA]</scope>
    <source>
        <strain evidence="10 11">CHARLIE-1</strain>
    </source>
</reference>
<feature type="domain" description="CheB-type methylesterase" evidence="9">
    <location>
        <begin position="147"/>
        <end position="337"/>
    </location>
</feature>
<keyword evidence="2 5" id="KW-0145">Chemotaxis</keyword>
<evidence type="ECO:0000313" key="11">
    <source>
        <dbReference type="Proteomes" id="UP000239589"/>
    </source>
</evidence>
<dbReference type="CDD" id="cd16432">
    <property type="entry name" value="CheB_Rec"/>
    <property type="match status" value="1"/>
</dbReference>
<dbReference type="EC" id="3.1.1.61" evidence="5"/>
<dbReference type="HAMAP" id="MF_00099">
    <property type="entry name" value="CheB_chemtxs"/>
    <property type="match status" value="1"/>
</dbReference>
<dbReference type="Proteomes" id="UP000239589">
    <property type="component" value="Unassembled WGS sequence"/>
</dbReference>
<evidence type="ECO:0000256" key="6">
    <source>
        <dbReference type="PROSITE-ProRule" id="PRU00050"/>
    </source>
</evidence>
<dbReference type="EMBL" id="PGEM01000004">
    <property type="protein sequence ID" value="PPJ65206.1"/>
    <property type="molecule type" value="Genomic_DNA"/>
</dbReference>
<dbReference type="NCBIfam" id="NF001965">
    <property type="entry name" value="PRK00742.1"/>
    <property type="match status" value="1"/>
</dbReference>
<accession>A0A2S6CZM9</accession>
<comment type="function">
    <text evidence="5">Involved in chemotaxis. Part of a chemotaxis signal transduction system that modulates chemotaxis in response to various stimuli. Catalyzes the demethylation of specific methylglutamate residues introduced into the chemoreceptors (methyl-accepting chemotaxis proteins or MCP) by CheR. Also mediates the irreversible deamidation of specific glutamine residues to glutamic acid.</text>
</comment>
<feature type="modified residue" description="4-aspartylphosphate" evidence="5 7">
    <location>
        <position position="53"/>
    </location>
</feature>